<keyword evidence="1" id="KW-0472">Membrane</keyword>
<accession>A0A2P2NGR7</accession>
<protein>
    <submittedName>
        <fullName evidence="2">Uncharacterized protein</fullName>
    </submittedName>
</protein>
<evidence type="ECO:0000313" key="2">
    <source>
        <dbReference type="EMBL" id="MBX41675.1"/>
    </source>
</evidence>
<organism evidence="2">
    <name type="scientific">Rhizophora mucronata</name>
    <name type="common">Asiatic mangrove</name>
    <dbReference type="NCBI Taxonomy" id="61149"/>
    <lineage>
        <taxon>Eukaryota</taxon>
        <taxon>Viridiplantae</taxon>
        <taxon>Streptophyta</taxon>
        <taxon>Embryophyta</taxon>
        <taxon>Tracheophyta</taxon>
        <taxon>Spermatophyta</taxon>
        <taxon>Magnoliopsida</taxon>
        <taxon>eudicotyledons</taxon>
        <taxon>Gunneridae</taxon>
        <taxon>Pentapetalae</taxon>
        <taxon>rosids</taxon>
        <taxon>fabids</taxon>
        <taxon>Malpighiales</taxon>
        <taxon>Rhizophoraceae</taxon>
        <taxon>Rhizophora</taxon>
    </lineage>
</organism>
<dbReference type="AlphaFoldDB" id="A0A2P2NGR7"/>
<keyword evidence="1" id="KW-1133">Transmembrane helix</keyword>
<feature type="transmembrane region" description="Helical" evidence="1">
    <location>
        <begin position="20"/>
        <end position="41"/>
    </location>
</feature>
<keyword evidence="1" id="KW-0812">Transmembrane</keyword>
<proteinExistence type="predicted"/>
<name>A0A2P2NGR7_RHIMU</name>
<dbReference type="EMBL" id="GGEC01061191">
    <property type="protein sequence ID" value="MBX41675.1"/>
    <property type="molecule type" value="Transcribed_RNA"/>
</dbReference>
<evidence type="ECO:0000256" key="1">
    <source>
        <dbReference type="SAM" id="Phobius"/>
    </source>
</evidence>
<sequence>MHMNGYFLILNLDMLSYLMITHAGHTTLLMLVLSTITLYLITSTMFHNSSMV</sequence>
<reference evidence="2" key="1">
    <citation type="submission" date="2018-02" db="EMBL/GenBank/DDBJ databases">
        <title>Rhizophora mucronata_Transcriptome.</title>
        <authorList>
            <person name="Meera S.P."/>
            <person name="Sreeshan A."/>
            <person name="Augustine A."/>
        </authorList>
    </citation>
    <scope>NUCLEOTIDE SEQUENCE</scope>
    <source>
        <tissue evidence="2">Leaf</tissue>
    </source>
</reference>